<dbReference type="CDD" id="cd04179">
    <property type="entry name" value="DPM_DPG-synthase_like"/>
    <property type="match status" value="1"/>
</dbReference>
<dbReference type="Gene3D" id="3.90.550.10">
    <property type="entry name" value="Spore Coat Polysaccharide Biosynthesis Protein SpsA, Chain A"/>
    <property type="match status" value="1"/>
</dbReference>
<name>K0I948_NITGG</name>
<dbReference type="BioCyc" id="CNIT1237085:G1324-897-MONOMER"/>
<dbReference type="RefSeq" id="WP_015018386.1">
    <property type="nucleotide sequence ID" value="NC_018719.1"/>
</dbReference>
<protein>
    <submittedName>
        <fullName evidence="3">Glycosyltransferase</fullName>
    </submittedName>
</protein>
<dbReference type="STRING" id="1237085.Ngar_c08990"/>
<dbReference type="InterPro" id="IPR029044">
    <property type="entry name" value="Nucleotide-diphossugar_trans"/>
</dbReference>
<dbReference type="KEGG" id="nga:Ngar_c08990"/>
<evidence type="ECO:0000313" key="3">
    <source>
        <dbReference type="EMBL" id="AFU57841.1"/>
    </source>
</evidence>
<dbReference type="GeneID" id="13795294"/>
<evidence type="ECO:0000313" key="4">
    <source>
        <dbReference type="Proteomes" id="UP000008037"/>
    </source>
</evidence>
<feature type="domain" description="Glycosyltransferase 2-like" evidence="2">
    <location>
        <begin position="11"/>
        <end position="170"/>
    </location>
</feature>
<organism evidence="3 4">
    <name type="scientific">Nitrososphaera gargensis (strain Ga9.2)</name>
    <dbReference type="NCBI Taxonomy" id="1237085"/>
    <lineage>
        <taxon>Archaea</taxon>
        <taxon>Nitrososphaerota</taxon>
        <taxon>Nitrososphaeria</taxon>
        <taxon>Nitrososphaerales</taxon>
        <taxon>Nitrososphaeraceae</taxon>
        <taxon>Nitrososphaera</taxon>
    </lineage>
</organism>
<reference evidence="3 4" key="1">
    <citation type="journal article" date="2012" name="Environ. Microbiol.">
        <title>The genome of the ammonia-oxidizing Candidatus Nitrososphaera gargensis: insights into metabolic versatility and environmental adaptations.</title>
        <authorList>
            <person name="Spang A."/>
            <person name="Poehlein A."/>
            <person name="Offre P."/>
            <person name="Zumbragel S."/>
            <person name="Haider S."/>
            <person name="Rychlik N."/>
            <person name="Nowka B."/>
            <person name="Schmeisser C."/>
            <person name="Lebedeva E.V."/>
            <person name="Rattei T."/>
            <person name="Bohm C."/>
            <person name="Schmid M."/>
            <person name="Galushko A."/>
            <person name="Hatzenpichler R."/>
            <person name="Weinmaier T."/>
            <person name="Daniel R."/>
            <person name="Schleper C."/>
            <person name="Spieck E."/>
            <person name="Streit W."/>
            <person name="Wagner M."/>
        </authorList>
    </citation>
    <scope>NUCLEOTIDE SEQUENCE [LARGE SCALE GENOMIC DNA]</scope>
    <source>
        <strain evidence="4">Ga9.2</strain>
    </source>
</reference>
<keyword evidence="4" id="KW-1185">Reference proteome</keyword>
<gene>
    <name evidence="3" type="ordered locus">Ngar_c08990</name>
</gene>
<dbReference type="Pfam" id="PF00535">
    <property type="entry name" value="Glycos_transf_2"/>
    <property type="match status" value="1"/>
</dbReference>
<dbReference type="InterPro" id="IPR050256">
    <property type="entry name" value="Glycosyltransferase_2"/>
</dbReference>
<accession>K0I948</accession>
<dbReference type="Proteomes" id="UP000008037">
    <property type="component" value="Chromosome"/>
</dbReference>
<dbReference type="PANTHER" id="PTHR48090">
    <property type="entry name" value="UNDECAPRENYL-PHOSPHATE 4-DEOXY-4-FORMAMIDO-L-ARABINOSE TRANSFERASE-RELATED"/>
    <property type="match status" value="1"/>
</dbReference>
<keyword evidence="3" id="KW-0808">Transferase</keyword>
<dbReference type="EMBL" id="CP002408">
    <property type="protein sequence ID" value="AFU57841.1"/>
    <property type="molecule type" value="Genomic_DNA"/>
</dbReference>
<feature type="transmembrane region" description="Helical" evidence="1">
    <location>
        <begin position="268"/>
        <end position="297"/>
    </location>
</feature>
<evidence type="ECO:0000259" key="2">
    <source>
        <dbReference type="Pfam" id="PF00535"/>
    </source>
</evidence>
<keyword evidence="1" id="KW-0472">Membrane</keyword>
<dbReference type="GO" id="GO:0016740">
    <property type="term" value="F:transferase activity"/>
    <property type="evidence" value="ECO:0007669"/>
    <property type="project" value="UniProtKB-KW"/>
</dbReference>
<dbReference type="PANTHER" id="PTHR48090:SF7">
    <property type="entry name" value="RFBJ PROTEIN"/>
    <property type="match status" value="1"/>
</dbReference>
<feature type="transmembrane region" description="Helical" evidence="1">
    <location>
        <begin position="234"/>
        <end position="256"/>
    </location>
</feature>
<keyword evidence="1" id="KW-0812">Transmembrane</keyword>
<dbReference type="OrthoDB" id="11098at2157"/>
<dbReference type="InParanoid" id="K0I948"/>
<proteinExistence type="predicted"/>
<dbReference type="AlphaFoldDB" id="K0I948"/>
<dbReference type="HOGENOM" id="CLU_033536_7_2_2"/>
<dbReference type="SUPFAM" id="SSF53448">
    <property type="entry name" value="Nucleotide-diphospho-sugar transferases"/>
    <property type="match status" value="1"/>
</dbReference>
<keyword evidence="1" id="KW-1133">Transmembrane helix</keyword>
<sequence length="304" mass="33538">MKINVDTKILICIPAFNEAKSIGDIVRKAKIYGTEVIVCDDGSVDDTYQIAKTAGATVIRHQNNKGYGVAIKTLFRVAKERNADIMVTLDSDGQHNPDQIPNVIQPILNEGFDIVIGSRFLNDEDRKKVPGYRSFGIKTITRFAQLVSYNNITDAQSGFRAYSKNAISKIDLIEEGMAVSTEILMRAGEKNLSIKEVPVTVNYEVENSSTHNPILHGLGVLATIIRFMSLRHPLAFYGIPGMAFLIISGFYMFSALELFSDTRYVSTNMIIVSVGTAVIGVVLLVTAVILYTIAALLREKIRNI</sequence>
<dbReference type="InterPro" id="IPR001173">
    <property type="entry name" value="Glyco_trans_2-like"/>
</dbReference>
<evidence type="ECO:0000256" key="1">
    <source>
        <dbReference type="SAM" id="Phobius"/>
    </source>
</evidence>